<dbReference type="EMBL" id="JAMAST010000020">
    <property type="protein sequence ID" value="MCL1632697.1"/>
    <property type="molecule type" value="Genomic_DNA"/>
</dbReference>
<reference evidence="7 8" key="1">
    <citation type="submission" date="2022-05" db="EMBL/GenBank/DDBJ databases">
        <title>Sporolactobacillus sp nov CPB3-1, isolated from tree bark (Mangifera indica L.).</title>
        <authorList>
            <person name="Phuengjayaem S."/>
            <person name="Tanasupawat S."/>
        </authorList>
    </citation>
    <scope>NUCLEOTIDE SEQUENCE [LARGE SCALE GENOMIC DNA]</scope>
    <source>
        <strain evidence="7 8">CPB3-1</strain>
    </source>
</reference>
<feature type="transmembrane region" description="Helical" evidence="6">
    <location>
        <begin position="121"/>
        <end position="149"/>
    </location>
</feature>
<protein>
    <submittedName>
        <fullName evidence="7">LysE family transporter</fullName>
    </submittedName>
</protein>
<evidence type="ECO:0000313" key="7">
    <source>
        <dbReference type="EMBL" id="MCL1632697.1"/>
    </source>
</evidence>
<feature type="transmembrane region" description="Helical" evidence="6">
    <location>
        <begin position="12"/>
        <end position="37"/>
    </location>
</feature>
<keyword evidence="3 6" id="KW-0812">Transmembrane</keyword>
<comment type="subcellular location">
    <subcellularLocation>
        <location evidence="1">Cell membrane</location>
        <topology evidence="1">Multi-pass membrane protein</topology>
    </subcellularLocation>
</comment>
<evidence type="ECO:0000256" key="1">
    <source>
        <dbReference type="ARBA" id="ARBA00004651"/>
    </source>
</evidence>
<keyword evidence="8" id="KW-1185">Reference proteome</keyword>
<keyword evidence="2" id="KW-1003">Cell membrane</keyword>
<name>A0ABT0MCW1_9BACL</name>
<gene>
    <name evidence="7" type="ORF">M3N64_12285</name>
</gene>
<keyword evidence="4 6" id="KW-1133">Transmembrane helix</keyword>
<evidence type="ECO:0000256" key="4">
    <source>
        <dbReference type="ARBA" id="ARBA00022989"/>
    </source>
</evidence>
<dbReference type="Pfam" id="PF01810">
    <property type="entry name" value="LysE"/>
    <property type="match status" value="1"/>
</dbReference>
<evidence type="ECO:0000256" key="5">
    <source>
        <dbReference type="ARBA" id="ARBA00023136"/>
    </source>
</evidence>
<organism evidence="7 8">
    <name type="scientific">Sporolactobacillus mangiferae</name>
    <dbReference type="NCBI Taxonomy" id="2940498"/>
    <lineage>
        <taxon>Bacteria</taxon>
        <taxon>Bacillati</taxon>
        <taxon>Bacillota</taxon>
        <taxon>Bacilli</taxon>
        <taxon>Bacillales</taxon>
        <taxon>Sporolactobacillaceae</taxon>
        <taxon>Sporolactobacillus</taxon>
    </lineage>
</organism>
<dbReference type="RefSeq" id="WP_249102715.1">
    <property type="nucleotide sequence ID" value="NZ_JAMAST010000020.1"/>
</dbReference>
<evidence type="ECO:0000313" key="8">
    <source>
        <dbReference type="Proteomes" id="UP001203004"/>
    </source>
</evidence>
<keyword evidence="5 6" id="KW-0472">Membrane</keyword>
<comment type="caution">
    <text evidence="7">The sequence shown here is derived from an EMBL/GenBank/DDBJ whole genome shotgun (WGS) entry which is preliminary data.</text>
</comment>
<feature type="transmembrane region" description="Helical" evidence="6">
    <location>
        <begin position="83"/>
        <end position="100"/>
    </location>
</feature>
<dbReference type="PANTHER" id="PTHR30086:SF20">
    <property type="entry name" value="ARGININE EXPORTER PROTEIN ARGO-RELATED"/>
    <property type="match status" value="1"/>
</dbReference>
<feature type="transmembrane region" description="Helical" evidence="6">
    <location>
        <begin position="49"/>
        <end position="77"/>
    </location>
</feature>
<evidence type="ECO:0000256" key="2">
    <source>
        <dbReference type="ARBA" id="ARBA00022475"/>
    </source>
</evidence>
<sequence length="216" mass="23171">MRTAFRDLPMDLYIYLKGILLGFAIAAPVGPIGVLCIRRTLASGRLHGLVTGLGAASADAVYGSIAVLGLTVISHYLLDRQPLLQLIGGAFLCFLAWQTWHSEVADKPLFRPVAAGQLIGMYASTFGLTLTNPMTIFSFLGIFAGLGAVPGRAGAFVIVLGVFCGSALWWLLLSVCTGYFREKMDTKSLVLVNRLSAILIAAFGLSVFYQMLSTLF</sequence>
<dbReference type="Proteomes" id="UP001203004">
    <property type="component" value="Unassembled WGS sequence"/>
</dbReference>
<dbReference type="PANTHER" id="PTHR30086">
    <property type="entry name" value="ARGININE EXPORTER PROTEIN ARGO"/>
    <property type="match status" value="1"/>
</dbReference>
<evidence type="ECO:0000256" key="6">
    <source>
        <dbReference type="SAM" id="Phobius"/>
    </source>
</evidence>
<feature type="transmembrane region" description="Helical" evidence="6">
    <location>
        <begin position="155"/>
        <end position="180"/>
    </location>
</feature>
<proteinExistence type="predicted"/>
<evidence type="ECO:0000256" key="3">
    <source>
        <dbReference type="ARBA" id="ARBA00022692"/>
    </source>
</evidence>
<feature type="transmembrane region" description="Helical" evidence="6">
    <location>
        <begin position="192"/>
        <end position="212"/>
    </location>
</feature>
<dbReference type="InterPro" id="IPR001123">
    <property type="entry name" value="LeuE-type"/>
</dbReference>
<accession>A0ABT0MCW1</accession>